<evidence type="ECO:0000313" key="2">
    <source>
        <dbReference type="EMBL" id="OQU82939.1"/>
    </source>
</evidence>
<name>A0A1Z5RH50_SORBI</name>
<accession>A0A1Z5RH50</accession>
<feature type="compositionally biased region" description="Basic residues" evidence="1">
    <location>
        <begin position="62"/>
        <end position="74"/>
    </location>
</feature>
<reference evidence="3" key="2">
    <citation type="journal article" date="2018" name="Plant J.">
        <title>The Sorghum bicolor reference genome: improved assembly, gene annotations, a transcriptome atlas, and signatures of genome organization.</title>
        <authorList>
            <person name="McCormick R.F."/>
            <person name="Truong S.K."/>
            <person name="Sreedasyam A."/>
            <person name="Jenkins J."/>
            <person name="Shu S."/>
            <person name="Sims D."/>
            <person name="Kennedy M."/>
            <person name="Amirebrahimi M."/>
            <person name="Weers B.D."/>
            <person name="McKinley B."/>
            <person name="Mattison A."/>
            <person name="Morishige D.T."/>
            <person name="Grimwood J."/>
            <person name="Schmutz J."/>
            <person name="Mullet J.E."/>
        </authorList>
    </citation>
    <scope>NUCLEOTIDE SEQUENCE [LARGE SCALE GENOMIC DNA]</scope>
    <source>
        <strain evidence="3">cv. BTx623</strain>
    </source>
</reference>
<evidence type="ECO:0000256" key="1">
    <source>
        <dbReference type="SAM" id="MobiDB-lite"/>
    </source>
</evidence>
<organism evidence="2 3">
    <name type="scientific">Sorghum bicolor</name>
    <name type="common">Sorghum</name>
    <name type="synonym">Sorghum vulgare</name>
    <dbReference type="NCBI Taxonomy" id="4558"/>
    <lineage>
        <taxon>Eukaryota</taxon>
        <taxon>Viridiplantae</taxon>
        <taxon>Streptophyta</taxon>
        <taxon>Embryophyta</taxon>
        <taxon>Tracheophyta</taxon>
        <taxon>Spermatophyta</taxon>
        <taxon>Magnoliopsida</taxon>
        <taxon>Liliopsida</taxon>
        <taxon>Poales</taxon>
        <taxon>Poaceae</taxon>
        <taxon>PACMAD clade</taxon>
        <taxon>Panicoideae</taxon>
        <taxon>Andropogonodae</taxon>
        <taxon>Andropogoneae</taxon>
        <taxon>Sorghinae</taxon>
        <taxon>Sorghum</taxon>
    </lineage>
</organism>
<evidence type="ECO:0000313" key="3">
    <source>
        <dbReference type="Proteomes" id="UP000000768"/>
    </source>
</evidence>
<gene>
    <name evidence="2" type="ORF">SORBI_3005G048100</name>
</gene>
<feature type="compositionally biased region" description="Low complexity" evidence="1">
    <location>
        <begin position="201"/>
        <end position="228"/>
    </location>
</feature>
<reference evidence="2 3" key="1">
    <citation type="journal article" date="2009" name="Nature">
        <title>The Sorghum bicolor genome and the diversification of grasses.</title>
        <authorList>
            <person name="Paterson A.H."/>
            <person name="Bowers J.E."/>
            <person name="Bruggmann R."/>
            <person name="Dubchak I."/>
            <person name="Grimwood J."/>
            <person name="Gundlach H."/>
            <person name="Haberer G."/>
            <person name="Hellsten U."/>
            <person name="Mitros T."/>
            <person name="Poliakov A."/>
            <person name="Schmutz J."/>
            <person name="Spannagl M."/>
            <person name="Tang H."/>
            <person name="Wang X."/>
            <person name="Wicker T."/>
            <person name="Bharti A.K."/>
            <person name="Chapman J."/>
            <person name="Feltus F.A."/>
            <person name="Gowik U."/>
            <person name="Grigoriev I.V."/>
            <person name="Lyons E."/>
            <person name="Maher C.A."/>
            <person name="Martis M."/>
            <person name="Narechania A."/>
            <person name="Otillar R.P."/>
            <person name="Penning B.W."/>
            <person name="Salamov A.A."/>
            <person name="Wang Y."/>
            <person name="Zhang L."/>
            <person name="Carpita N.C."/>
            <person name="Freeling M."/>
            <person name="Gingle A.R."/>
            <person name="Hash C.T."/>
            <person name="Keller B."/>
            <person name="Klein P."/>
            <person name="Kresovich S."/>
            <person name="McCann M.C."/>
            <person name="Ming R."/>
            <person name="Peterson D.G."/>
            <person name="Mehboob-ur-Rahman"/>
            <person name="Ware D."/>
            <person name="Westhoff P."/>
            <person name="Mayer K.F."/>
            <person name="Messing J."/>
            <person name="Rokhsar D.S."/>
        </authorList>
    </citation>
    <scope>NUCLEOTIDE SEQUENCE [LARGE SCALE GENOMIC DNA]</scope>
    <source>
        <strain evidence="3">cv. BTx623</strain>
    </source>
</reference>
<protein>
    <submittedName>
        <fullName evidence="2">Uncharacterized protein</fullName>
    </submittedName>
</protein>
<feature type="region of interest" description="Disordered" evidence="1">
    <location>
        <begin position="1"/>
        <end position="93"/>
    </location>
</feature>
<feature type="compositionally biased region" description="Polar residues" evidence="1">
    <location>
        <begin position="190"/>
        <end position="200"/>
    </location>
</feature>
<dbReference type="EMBL" id="CM000764">
    <property type="protein sequence ID" value="OQU82939.1"/>
    <property type="molecule type" value="Genomic_DNA"/>
</dbReference>
<dbReference type="Gramene" id="OQU82939">
    <property type="protein sequence ID" value="OQU82939"/>
    <property type="gene ID" value="SORBI_3005G048100"/>
</dbReference>
<feature type="region of interest" description="Disordered" evidence="1">
    <location>
        <begin position="143"/>
        <end position="240"/>
    </location>
</feature>
<feature type="compositionally biased region" description="Low complexity" evidence="1">
    <location>
        <begin position="42"/>
        <end position="61"/>
    </location>
</feature>
<keyword evidence="3" id="KW-1185">Reference proteome</keyword>
<proteinExistence type="predicted"/>
<feature type="compositionally biased region" description="Polar residues" evidence="1">
    <location>
        <begin position="11"/>
        <end position="29"/>
    </location>
</feature>
<feature type="compositionally biased region" description="Polar residues" evidence="1">
    <location>
        <begin position="75"/>
        <end position="93"/>
    </location>
</feature>
<dbReference type="AlphaFoldDB" id="A0A1Z5RH50"/>
<dbReference type="Proteomes" id="UP000000768">
    <property type="component" value="Chromosome 5"/>
</dbReference>
<sequence length="308" mass="35237">MAGQHPYHLNAGSSSSQPPTPNPFEQQPIQHPYHTYAGSSEQQPIQGPTQQQQPIRDSMSSSRRRPSSSSRRSRTQNQQQHQVPDLNQQQPNNMLTPEQTQFLLQNGINPENIVFYFAQGFGAEEIAGLYNLNLPEQLWTINNQPLPHADNEPRPNINNQHLPHAQNEPPQADYQLEPAQDFNMQPPPQHQQYSEQQAPPQNFNNMAPSQNNNMPPPQNFNNNPYYQQGSGSHSSARSATERMLAFAERCNITPEDTPNEWLALNRIVANPQRVLFFFSSSDYGRKLIIQRDAEEIANNINHPPRWEW</sequence>
<dbReference type="InParanoid" id="A0A1Z5RH50"/>
<feature type="compositionally biased region" description="Polar residues" evidence="1">
    <location>
        <begin position="229"/>
        <end position="238"/>
    </location>
</feature>